<dbReference type="Proteomes" id="UP000676169">
    <property type="component" value="Chromosome"/>
</dbReference>
<proteinExistence type="predicted"/>
<dbReference type="InterPro" id="IPR000537">
    <property type="entry name" value="UbiA_prenyltransferase"/>
</dbReference>
<keyword evidence="4 6" id="KW-1133">Transmembrane helix</keyword>
<gene>
    <name evidence="7" type="ORF">KBB96_00720</name>
</gene>
<name>A0A975J027_9BACT</name>
<dbReference type="Gene3D" id="1.10.357.140">
    <property type="entry name" value="UbiA prenyltransferase"/>
    <property type="match status" value="1"/>
</dbReference>
<dbReference type="InterPro" id="IPR044878">
    <property type="entry name" value="UbiA_sf"/>
</dbReference>
<dbReference type="KEGG" id="lamb:KBB96_00720"/>
<keyword evidence="5 6" id="KW-0472">Membrane</keyword>
<evidence type="ECO:0000256" key="3">
    <source>
        <dbReference type="ARBA" id="ARBA00022692"/>
    </source>
</evidence>
<accession>A0A975J027</accession>
<keyword evidence="2" id="KW-1003">Cell membrane</keyword>
<organism evidence="7 8">
    <name type="scientific">Luteolibacter ambystomatis</name>
    <dbReference type="NCBI Taxonomy" id="2824561"/>
    <lineage>
        <taxon>Bacteria</taxon>
        <taxon>Pseudomonadati</taxon>
        <taxon>Verrucomicrobiota</taxon>
        <taxon>Verrucomicrobiia</taxon>
        <taxon>Verrucomicrobiales</taxon>
        <taxon>Verrucomicrobiaceae</taxon>
        <taxon>Luteolibacter</taxon>
    </lineage>
</organism>
<dbReference type="GO" id="GO:0016765">
    <property type="term" value="F:transferase activity, transferring alkyl or aryl (other than methyl) groups"/>
    <property type="evidence" value="ECO:0007669"/>
    <property type="project" value="InterPro"/>
</dbReference>
<protein>
    <submittedName>
        <fullName evidence="7">UbiA family prenyltransferase</fullName>
    </submittedName>
</protein>
<feature type="transmembrane region" description="Helical" evidence="6">
    <location>
        <begin position="20"/>
        <end position="36"/>
    </location>
</feature>
<dbReference type="GO" id="GO:0016020">
    <property type="term" value="C:membrane"/>
    <property type="evidence" value="ECO:0007669"/>
    <property type="project" value="UniProtKB-SubCell"/>
</dbReference>
<feature type="transmembrane region" description="Helical" evidence="6">
    <location>
        <begin position="230"/>
        <end position="246"/>
    </location>
</feature>
<sequence>MNPKLHGWLATARIANVPSVISNVWLGIALGAWVCGAQDTRGLLLKGAVLALSGVLLYIGGNFFNDWHDREWDAKHRPERALPSGLFTPLSYQLRAIRFIGLGVIFAFLMGWPCAVAAGAIAVLIVIYTRWHKKAVWPVIPMGLCRALLPVLGFLSVVMKDGHLDTFAMARQLLAHDDRAFVMHDAHALTLRAVGIIALHAAGLFCYIVGLSLNARYESVPNPPALPRQIARILIFMPLVFIGGFWLPRDPIFTLAGAVPFLAWTIPLLVRRHSVQVTVSGFLAGIPLVEWIAAFPIAMALVPAGNTLWAHPVLVNTVVLPALAFMTGRRLQAVASAT</sequence>
<dbReference type="AlphaFoldDB" id="A0A975J027"/>
<keyword evidence="3 6" id="KW-0812">Transmembrane</keyword>
<evidence type="ECO:0000256" key="5">
    <source>
        <dbReference type="ARBA" id="ARBA00023136"/>
    </source>
</evidence>
<feature type="transmembrane region" description="Helical" evidence="6">
    <location>
        <begin position="282"/>
        <end position="302"/>
    </location>
</feature>
<feature type="transmembrane region" description="Helical" evidence="6">
    <location>
        <begin position="43"/>
        <end position="64"/>
    </location>
</feature>
<dbReference type="RefSeq" id="WP_211631574.1">
    <property type="nucleotide sequence ID" value="NZ_CP073100.1"/>
</dbReference>
<evidence type="ECO:0000256" key="2">
    <source>
        <dbReference type="ARBA" id="ARBA00022475"/>
    </source>
</evidence>
<evidence type="ECO:0000313" key="8">
    <source>
        <dbReference type="Proteomes" id="UP000676169"/>
    </source>
</evidence>
<feature type="transmembrane region" description="Helical" evidence="6">
    <location>
        <begin position="252"/>
        <end position="270"/>
    </location>
</feature>
<feature type="transmembrane region" description="Helical" evidence="6">
    <location>
        <begin position="308"/>
        <end position="326"/>
    </location>
</feature>
<comment type="subcellular location">
    <subcellularLocation>
        <location evidence="1">Membrane</location>
        <topology evidence="1">Multi-pass membrane protein</topology>
    </subcellularLocation>
</comment>
<evidence type="ECO:0000256" key="4">
    <source>
        <dbReference type="ARBA" id="ARBA00022989"/>
    </source>
</evidence>
<feature type="transmembrane region" description="Helical" evidence="6">
    <location>
        <begin position="135"/>
        <end position="159"/>
    </location>
</feature>
<dbReference type="EMBL" id="CP073100">
    <property type="protein sequence ID" value="QUE51435.1"/>
    <property type="molecule type" value="Genomic_DNA"/>
</dbReference>
<feature type="transmembrane region" description="Helical" evidence="6">
    <location>
        <begin position="99"/>
        <end position="128"/>
    </location>
</feature>
<reference evidence="7" key="1">
    <citation type="submission" date="2021-04" db="EMBL/GenBank/DDBJ databases">
        <title>Luteolibacter sp. 32A isolated from the skin of an Anderson's salamander (Ambystoma andersonii).</title>
        <authorList>
            <person name="Spergser J."/>
            <person name="Busse H.-J."/>
        </authorList>
    </citation>
    <scope>NUCLEOTIDE SEQUENCE</scope>
    <source>
        <strain evidence="7">32A</strain>
    </source>
</reference>
<evidence type="ECO:0000313" key="7">
    <source>
        <dbReference type="EMBL" id="QUE51435.1"/>
    </source>
</evidence>
<dbReference type="Pfam" id="PF01040">
    <property type="entry name" value="UbiA"/>
    <property type="match status" value="1"/>
</dbReference>
<keyword evidence="8" id="KW-1185">Reference proteome</keyword>
<evidence type="ECO:0000256" key="6">
    <source>
        <dbReference type="SAM" id="Phobius"/>
    </source>
</evidence>
<feature type="transmembrane region" description="Helical" evidence="6">
    <location>
        <begin position="189"/>
        <end position="209"/>
    </location>
</feature>
<evidence type="ECO:0000256" key="1">
    <source>
        <dbReference type="ARBA" id="ARBA00004141"/>
    </source>
</evidence>